<keyword evidence="1" id="KW-0812">Transmembrane</keyword>
<reference evidence="2" key="1">
    <citation type="journal article" date="2021" name="Proc. Natl. Acad. Sci. U.S.A.">
        <title>A Catalog of Tens of Thousands of Viruses from Human Metagenomes Reveals Hidden Associations with Chronic Diseases.</title>
        <authorList>
            <person name="Tisza M.J."/>
            <person name="Buck C.B."/>
        </authorList>
    </citation>
    <scope>NUCLEOTIDE SEQUENCE</scope>
    <source>
        <strain evidence="2">CteZR38</strain>
    </source>
</reference>
<evidence type="ECO:0000313" key="2">
    <source>
        <dbReference type="EMBL" id="DAF52408.1"/>
    </source>
</evidence>
<protein>
    <submittedName>
        <fullName evidence="2">Uncharacterized protein</fullName>
    </submittedName>
</protein>
<organism evidence="2">
    <name type="scientific">Siphoviridae sp. cteZR38</name>
    <dbReference type="NCBI Taxonomy" id="2827906"/>
    <lineage>
        <taxon>Viruses</taxon>
        <taxon>Duplodnaviria</taxon>
        <taxon>Heunggongvirae</taxon>
        <taxon>Uroviricota</taxon>
        <taxon>Caudoviricetes</taxon>
    </lineage>
</organism>
<accession>A0A8S5SNB5</accession>
<feature type="transmembrane region" description="Helical" evidence="1">
    <location>
        <begin position="7"/>
        <end position="25"/>
    </location>
</feature>
<keyword evidence="1" id="KW-0472">Membrane</keyword>
<sequence length="57" mass="5887">MTNFNNTTLAIIGIIIIGILSTYMGNNELAAVALGGIVGWISRTYTSTNTGGNNNGP</sequence>
<keyword evidence="1" id="KW-1133">Transmembrane helix</keyword>
<evidence type="ECO:0000256" key="1">
    <source>
        <dbReference type="SAM" id="Phobius"/>
    </source>
</evidence>
<dbReference type="EMBL" id="BK032636">
    <property type="protein sequence ID" value="DAF52408.1"/>
    <property type="molecule type" value="Genomic_DNA"/>
</dbReference>
<name>A0A8S5SNB5_9CAUD</name>
<proteinExistence type="predicted"/>